<evidence type="ECO:0000256" key="3">
    <source>
        <dbReference type="ARBA" id="ARBA00022801"/>
    </source>
</evidence>
<feature type="compositionally biased region" description="Acidic residues" evidence="4">
    <location>
        <begin position="33"/>
        <end position="42"/>
    </location>
</feature>
<evidence type="ECO:0000313" key="6">
    <source>
        <dbReference type="Proteomes" id="UP000813463"/>
    </source>
</evidence>
<feature type="compositionally biased region" description="Polar residues" evidence="4">
    <location>
        <begin position="563"/>
        <end position="579"/>
    </location>
</feature>
<feature type="compositionally biased region" description="Basic and acidic residues" evidence="4">
    <location>
        <begin position="12"/>
        <end position="32"/>
    </location>
</feature>
<dbReference type="InterPro" id="IPR003653">
    <property type="entry name" value="Peptidase_C48_C"/>
</dbReference>
<keyword evidence="6" id="KW-1185">Reference proteome</keyword>
<evidence type="ECO:0000259" key="5">
    <source>
        <dbReference type="PROSITE" id="PS50600"/>
    </source>
</evidence>
<feature type="compositionally biased region" description="Basic residues" evidence="4">
    <location>
        <begin position="87"/>
        <end position="102"/>
    </location>
</feature>
<evidence type="ECO:0000313" key="7">
    <source>
        <dbReference type="RefSeq" id="XP_056687101.1"/>
    </source>
</evidence>
<organism evidence="6 7">
    <name type="scientific">Spinacia oleracea</name>
    <name type="common">Spinach</name>
    <dbReference type="NCBI Taxonomy" id="3562"/>
    <lineage>
        <taxon>Eukaryota</taxon>
        <taxon>Viridiplantae</taxon>
        <taxon>Streptophyta</taxon>
        <taxon>Embryophyta</taxon>
        <taxon>Tracheophyta</taxon>
        <taxon>Spermatophyta</taxon>
        <taxon>Magnoliopsida</taxon>
        <taxon>eudicotyledons</taxon>
        <taxon>Gunneridae</taxon>
        <taxon>Pentapetalae</taxon>
        <taxon>Caryophyllales</taxon>
        <taxon>Chenopodiaceae</taxon>
        <taxon>Chenopodioideae</taxon>
        <taxon>Anserineae</taxon>
        <taxon>Spinacia</taxon>
    </lineage>
</organism>
<keyword evidence="2" id="KW-0645">Protease</keyword>
<feature type="compositionally biased region" description="Acidic residues" evidence="4">
    <location>
        <begin position="49"/>
        <end position="82"/>
    </location>
</feature>
<feature type="domain" description="Ubiquitin-like protease family profile" evidence="5">
    <location>
        <begin position="644"/>
        <end position="825"/>
    </location>
</feature>
<accession>A0ABM3QUQ5</accession>
<proteinExistence type="inferred from homology"/>
<reference evidence="7" key="2">
    <citation type="submission" date="2025-08" db="UniProtKB">
        <authorList>
            <consortium name="RefSeq"/>
        </authorList>
    </citation>
    <scope>IDENTIFICATION</scope>
    <source>
        <tissue evidence="7">Leaf</tissue>
    </source>
</reference>
<feature type="compositionally biased region" description="Polar residues" evidence="4">
    <location>
        <begin position="1"/>
        <end position="11"/>
    </location>
</feature>
<evidence type="ECO:0000256" key="2">
    <source>
        <dbReference type="ARBA" id="ARBA00022670"/>
    </source>
</evidence>
<dbReference type="InterPro" id="IPR038765">
    <property type="entry name" value="Papain-like_cys_pep_sf"/>
</dbReference>
<comment type="similarity">
    <text evidence="1">Belongs to the peptidase C48 family.</text>
</comment>
<dbReference type="Pfam" id="PF02902">
    <property type="entry name" value="Peptidase_C48"/>
    <property type="match status" value="1"/>
</dbReference>
<gene>
    <name evidence="7" type="primary">LOC110777729</name>
</gene>
<evidence type="ECO:0000256" key="4">
    <source>
        <dbReference type="SAM" id="MobiDB-lite"/>
    </source>
</evidence>
<feature type="compositionally biased region" description="Acidic residues" evidence="4">
    <location>
        <begin position="495"/>
        <end position="514"/>
    </location>
</feature>
<protein>
    <submittedName>
        <fullName evidence="7">Uncharacterized protein isoform X3</fullName>
    </submittedName>
</protein>
<evidence type="ECO:0000256" key="1">
    <source>
        <dbReference type="ARBA" id="ARBA00005234"/>
    </source>
</evidence>
<dbReference type="Gene3D" id="3.40.395.10">
    <property type="entry name" value="Adenoviral Proteinase, Chain A"/>
    <property type="match status" value="1"/>
</dbReference>
<name>A0ABM3QUQ5_SPIOL</name>
<dbReference type="RefSeq" id="XP_056687101.1">
    <property type="nucleotide sequence ID" value="XM_056831123.1"/>
</dbReference>
<reference evidence="6" key="1">
    <citation type="journal article" date="2021" name="Nat. Commun.">
        <title>Genomic analyses provide insights into spinach domestication and the genetic basis of agronomic traits.</title>
        <authorList>
            <person name="Cai X."/>
            <person name="Sun X."/>
            <person name="Xu C."/>
            <person name="Sun H."/>
            <person name="Wang X."/>
            <person name="Ge C."/>
            <person name="Zhang Z."/>
            <person name="Wang Q."/>
            <person name="Fei Z."/>
            <person name="Jiao C."/>
            <person name="Wang Q."/>
        </authorList>
    </citation>
    <scope>NUCLEOTIDE SEQUENCE [LARGE SCALE GENOMIC DNA]</scope>
    <source>
        <strain evidence="6">cv. Varoflay</strain>
    </source>
</reference>
<keyword evidence="3" id="KW-0378">Hydrolase</keyword>
<dbReference type="SUPFAM" id="SSF54001">
    <property type="entry name" value="Cysteine proteinases"/>
    <property type="match status" value="1"/>
</dbReference>
<dbReference type="GeneID" id="110777729"/>
<feature type="compositionally biased region" description="Acidic residues" evidence="4">
    <location>
        <begin position="107"/>
        <end position="127"/>
    </location>
</feature>
<dbReference type="PROSITE" id="PS50600">
    <property type="entry name" value="ULP_PROTEASE"/>
    <property type="match status" value="1"/>
</dbReference>
<dbReference type="Proteomes" id="UP000813463">
    <property type="component" value="Chromosome 6"/>
</dbReference>
<feature type="region of interest" description="Disordered" evidence="4">
    <location>
        <begin position="1"/>
        <end position="127"/>
    </location>
</feature>
<feature type="region of interest" description="Disordered" evidence="4">
    <location>
        <begin position="453"/>
        <end position="592"/>
    </location>
</feature>
<sequence length="872" mass="98849">MVIKGQSGSSSKPREKRVEVARNSKLKGKDPVVDEEMEEDEEGRSLSGDDSEESVFDGDAYEDVEDDEYEDEIYEDEEFEDELCQRTVKRAPKKRQSAKSRRVISYDEVEEEEDIEDEDGEYMDGGYEDEGEDVVVRVQKRGKSWKEVGQNALKKKAHLQMMRKRRREDYDDVDEGRRPVKKTILPAMKQMGRKFDETGVAKGKPPAKQKAIRGNNRRMFVRVPIPKHPMSRGEYAKFHGVVVATQRANCGRKIFYLDHLCRHPVRWDEFPRIKVWTQEEVDEAKNRDRKASEDYGRITTVDVVYGDPHPLYGREGRRSPAVEVAEMVAQMTSSEWRRTLAQEVTEMVMGQLAPLLQDRRGVSRERGMRSYHATDHLTIDVDGVAMPLDQSVNKVLTELDADDDSDVELQPSDGGRVFVGPHVSVPVMNPLDPVSHGDVPLVHTADDVGVVATDPETSKHPVDQTQQHVQVQAGDGPPPDGMSSEKVGQLGVVEDKEDGEDNGEENVEEPEEQDGGVKDGGPNNRDDDDDEGPANGPVQGTVAASPLENIAQENPPEDKNSEENTSQDNPTEGNTTDENLQTDDQEGPREKLILRIPRTNPKTRYRQTRVRMTKLESDVVAYVESYNPKGKEQGAMLIECDGNDANRMMCYSVVRPREYVHSQYVRAVANIYNREWALEYPTNSRRIMLDSSFAYQKLKTRETYAGLLKKWSTPLQKIVSADISVVYVPVVDNGHWWCVAFALKDQKIWFIDSMYTNPASEHSGDVKKLIAAVEYVLHWRDTQYNAALVWKLKQMHTWPLDSISFPDYNDNHACGIVMLMAIQESARAFTKTMHVGDINVARRALFLSHLNSDFNSCRPLLPQIVATHCPVR</sequence>